<dbReference type="Gene3D" id="1.10.357.10">
    <property type="entry name" value="Tetracycline Repressor, domain 2"/>
    <property type="match status" value="1"/>
</dbReference>
<feature type="domain" description="HTH tetR-type" evidence="4">
    <location>
        <begin position="92"/>
        <end position="152"/>
    </location>
</feature>
<dbReference type="PROSITE" id="PS50943">
    <property type="entry name" value="HTH_CROC1"/>
    <property type="match status" value="1"/>
</dbReference>
<dbReference type="RefSeq" id="WP_322098204.1">
    <property type="nucleotide sequence ID" value="NZ_WLYK01000009.1"/>
</dbReference>
<dbReference type="InterPro" id="IPR050109">
    <property type="entry name" value="HTH-type_TetR-like_transc_reg"/>
</dbReference>
<dbReference type="InterPro" id="IPR001387">
    <property type="entry name" value="Cro/C1-type_HTH"/>
</dbReference>
<feature type="domain" description="HTH cro/C1-type" evidence="3">
    <location>
        <begin position="14"/>
        <end position="68"/>
    </location>
</feature>
<gene>
    <name evidence="5" type="ORF">GIS00_20215</name>
</gene>
<accession>A0A7K1FQ43</accession>
<dbReference type="Pfam" id="PF00440">
    <property type="entry name" value="TetR_N"/>
    <property type="match status" value="1"/>
</dbReference>
<dbReference type="GO" id="GO:0003700">
    <property type="term" value="F:DNA-binding transcription factor activity"/>
    <property type="evidence" value="ECO:0007669"/>
    <property type="project" value="TreeGrafter"/>
</dbReference>
<dbReference type="PANTHER" id="PTHR30055:SF200">
    <property type="entry name" value="HTH-TYPE TRANSCRIPTIONAL REPRESSOR BDCR"/>
    <property type="match status" value="1"/>
</dbReference>
<evidence type="ECO:0000259" key="4">
    <source>
        <dbReference type="PROSITE" id="PS50977"/>
    </source>
</evidence>
<dbReference type="InterPro" id="IPR041490">
    <property type="entry name" value="KstR2_TetR_C"/>
</dbReference>
<evidence type="ECO:0000313" key="6">
    <source>
        <dbReference type="Proteomes" id="UP000460221"/>
    </source>
</evidence>
<dbReference type="PANTHER" id="PTHR30055">
    <property type="entry name" value="HTH-TYPE TRANSCRIPTIONAL REGULATOR RUTR"/>
    <property type="match status" value="1"/>
</dbReference>
<dbReference type="InterPro" id="IPR036271">
    <property type="entry name" value="Tet_transcr_reg_TetR-rel_C_sf"/>
</dbReference>
<dbReference type="SMART" id="SM00530">
    <property type="entry name" value="HTH_XRE"/>
    <property type="match status" value="1"/>
</dbReference>
<evidence type="ECO:0000259" key="3">
    <source>
        <dbReference type="PROSITE" id="PS50943"/>
    </source>
</evidence>
<dbReference type="SUPFAM" id="SSF48498">
    <property type="entry name" value="Tetracyclin repressor-like, C-terminal domain"/>
    <property type="match status" value="1"/>
</dbReference>
<dbReference type="InterPro" id="IPR001647">
    <property type="entry name" value="HTH_TetR"/>
</dbReference>
<organism evidence="5 6">
    <name type="scientific">Nakamurella alba</name>
    <dbReference type="NCBI Taxonomy" id="2665158"/>
    <lineage>
        <taxon>Bacteria</taxon>
        <taxon>Bacillati</taxon>
        <taxon>Actinomycetota</taxon>
        <taxon>Actinomycetes</taxon>
        <taxon>Nakamurellales</taxon>
        <taxon>Nakamurellaceae</taxon>
        <taxon>Nakamurella</taxon>
    </lineage>
</organism>
<comment type="caution">
    <text evidence="5">The sequence shown here is derived from an EMBL/GenBank/DDBJ whole genome shotgun (WGS) entry which is preliminary data.</text>
</comment>
<name>A0A7K1FQ43_9ACTN</name>
<dbReference type="CDD" id="cd00093">
    <property type="entry name" value="HTH_XRE"/>
    <property type="match status" value="1"/>
</dbReference>
<dbReference type="Pfam" id="PF01381">
    <property type="entry name" value="HTH_3"/>
    <property type="match status" value="1"/>
</dbReference>
<sequence>MTEHSGDPVVGAAVRSARERHGLGLRALAAAIGVSPATLSHLENGKVAVSTVRLRALAAALGVPVGELLVAPVPVYPADNPAEPADWRVFRPLDIREPLASAIAEFVRTGYHAATLRGIAAAAGMSAAAIYDRHPNKQSLLVAALDLTMDEIDGRMAAAAAEAEPGAARMGLLVEALALYHLHRRDLAFLGASEMRSLIPPHRARITARRDAVQHRLDAQIDMGVAAGELRPVWPTRVAGRAISTMCTSLPQWFSHNGPADAGTVARAYAGYAVVMLGGET</sequence>
<proteinExistence type="predicted"/>
<dbReference type="Pfam" id="PF17932">
    <property type="entry name" value="TetR_C_24"/>
    <property type="match status" value="1"/>
</dbReference>
<dbReference type="AlphaFoldDB" id="A0A7K1FQ43"/>
<dbReference type="InterPro" id="IPR009057">
    <property type="entry name" value="Homeodomain-like_sf"/>
</dbReference>
<evidence type="ECO:0000313" key="5">
    <source>
        <dbReference type="EMBL" id="MTD16268.1"/>
    </source>
</evidence>
<protein>
    <submittedName>
        <fullName evidence="5">TetR family transcriptional regulator</fullName>
    </submittedName>
</protein>
<dbReference type="Proteomes" id="UP000460221">
    <property type="component" value="Unassembled WGS sequence"/>
</dbReference>
<dbReference type="InterPro" id="IPR010982">
    <property type="entry name" value="Lambda_DNA-bd_dom_sf"/>
</dbReference>
<evidence type="ECO:0000256" key="2">
    <source>
        <dbReference type="PROSITE-ProRule" id="PRU00335"/>
    </source>
</evidence>
<dbReference type="SUPFAM" id="SSF47413">
    <property type="entry name" value="lambda repressor-like DNA-binding domains"/>
    <property type="match status" value="1"/>
</dbReference>
<dbReference type="SUPFAM" id="SSF46689">
    <property type="entry name" value="Homeodomain-like"/>
    <property type="match status" value="1"/>
</dbReference>
<feature type="DNA-binding region" description="H-T-H motif" evidence="2">
    <location>
        <begin position="115"/>
        <end position="134"/>
    </location>
</feature>
<dbReference type="Gene3D" id="1.10.260.40">
    <property type="entry name" value="lambda repressor-like DNA-binding domains"/>
    <property type="match status" value="1"/>
</dbReference>
<keyword evidence="1 2" id="KW-0238">DNA-binding</keyword>
<evidence type="ECO:0000256" key="1">
    <source>
        <dbReference type="ARBA" id="ARBA00023125"/>
    </source>
</evidence>
<dbReference type="EMBL" id="WLYK01000009">
    <property type="protein sequence ID" value="MTD16268.1"/>
    <property type="molecule type" value="Genomic_DNA"/>
</dbReference>
<dbReference type="PROSITE" id="PS50977">
    <property type="entry name" value="HTH_TETR_2"/>
    <property type="match status" value="1"/>
</dbReference>
<dbReference type="GO" id="GO:0000976">
    <property type="term" value="F:transcription cis-regulatory region binding"/>
    <property type="evidence" value="ECO:0007669"/>
    <property type="project" value="TreeGrafter"/>
</dbReference>
<keyword evidence="6" id="KW-1185">Reference proteome</keyword>
<reference evidence="5 6" key="1">
    <citation type="submission" date="2019-11" db="EMBL/GenBank/DDBJ databases">
        <authorList>
            <person name="Jiang L.-Q."/>
        </authorList>
    </citation>
    <scope>NUCLEOTIDE SEQUENCE [LARGE SCALE GENOMIC DNA]</scope>
    <source>
        <strain evidence="5 6">YIM 132087</strain>
    </source>
</reference>